<sequence length="70" mass="7501">MTANLGTIDRIIRIILGVVLLALPFMSGWAVFDSGLATAVAIIAGLIAIVTSGMRFCPLYRVFGIRTCKM</sequence>
<keyword evidence="4" id="KW-1185">Reference proteome</keyword>
<dbReference type="RefSeq" id="WP_025059154.1">
    <property type="nucleotide sequence ID" value="NZ_JAMC01000001.1"/>
</dbReference>
<dbReference type="STRING" id="1300350.Z948_1755"/>
<proteinExistence type="predicted"/>
<dbReference type="AlphaFoldDB" id="A0A073IZC3"/>
<dbReference type="InterPro" id="IPR021309">
    <property type="entry name" value="YgaP-like_TM"/>
</dbReference>
<protein>
    <recommendedName>
        <fullName evidence="2">Inner membrane protein YgaP-like transmembrane domain-containing protein</fullName>
    </recommendedName>
</protein>
<dbReference type="Pfam" id="PF11127">
    <property type="entry name" value="YgaP-like_TM"/>
    <property type="match status" value="1"/>
</dbReference>
<comment type="caution">
    <text evidence="3">The sequence shown here is derived from an EMBL/GenBank/DDBJ whole genome shotgun (WGS) entry which is preliminary data.</text>
</comment>
<feature type="transmembrane region" description="Helical" evidence="1">
    <location>
        <begin position="12"/>
        <end position="32"/>
    </location>
</feature>
<evidence type="ECO:0000259" key="2">
    <source>
        <dbReference type="Pfam" id="PF11127"/>
    </source>
</evidence>
<name>A0A073IZC3_9RHOB</name>
<dbReference type="eggNOG" id="ENOG50314KX">
    <property type="taxonomic scope" value="Bacteria"/>
</dbReference>
<gene>
    <name evidence="3" type="ORF">DSW25_02335</name>
</gene>
<accession>A0A073IZC3</accession>
<keyword evidence="1" id="KW-1133">Transmembrane helix</keyword>
<reference evidence="3 4" key="1">
    <citation type="submission" date="2014-01" db="EMBL/GenBank/DDBJ databases">
        <title>Sulfitobacter donghicola JCM 14565 Genome Sequencing.</title>
        <authorList>
            <person name="Lai Q."/>
            <person name="Hong Z."/>
        </authorList>
    </citation>
    <scope>NUCLEOTIDE SEQUENCE [LARGE SCALE GENOMIC DNA]</scope>
    <source>
        <strain evidence="3 4">JCM 14565</strain>
    </source>
</reference>
<organism evidence="3 4">
    <name type="scientific">Sulfitobacter donghicola DSW-25 = KCTC 12864 = JCM 14565</name>
    <dbReference type="NCBI Taxonomy" id="1300350"/>
    <lineage>
        <taxon>Bacteria</taxon>
        <taxon>Pseudomonadati</taxon>
        <taxon>Pseudomonadota</taxon>
        <taxon>Alphaproteobacteria</taxon>
        <taxon>Rhodobacterales</taxon>
        <taxon>Roseobacteraceae</taxon>
        <taxon>Sulfitobacter</taxon>
    </lineage>
</organism>
<dbReference type="EMBL" id="JAMC01000001">
    <property type="protein sequence ID" value="KEJ90772.1"/>
    <property type="molecule type" value="Genomic_DNA"/>
</dbReference>
<evidence type="ECO:0000256" key="1">
    <source>
        <dbReference type="SAM" id="Phobius"/>
    </source>
</evidence>
<dbReference type="Proteomes" id="UP000027734">
    <property type="component" value="Unassembled WGS sequence"/>
</dbReference>
<evidence type="ECO:0000313" key="3">
    <source>
        <dbReference type="EMBL" id="KEJ90772.1"/>
    </source>
</evidence>
<feature type="domain" description="Inner membrane protein YgaP-like transmembrane" evidence="2">
    <location>
        <begin position="1"/>
        <end position="69"/>
    </location>
</feature>
<evidence type="ECO:0000313" key="4">
    <source>
        <dbReference type="Proteomes" id="UP000027734"/>
    </source>
</evidence>
<keyword evidence="1" id="KW-0472">Membrane</keyword>
<feature type="transmembrane region" description="Helical" evidence="1">
    <location>
        <begin position="38"/>
        <end position="60"/>
    </location>
</feature>
<keyword evidence="1" id="KW-0812">Transmembrane</keyword>